<proteinExistence type="inferred from homology"/>
<feature type="compositionally biased region" description="Polar residues" evidence="8">
    <location>
        <begin position="563"/>
        <end position="580"/>
    </location>
</feature>
<keyword evidence="4" id="KW-0548">Nucleotidyltransferase</keyword>
<dbReference type="Gene3D" id="3.30.210.10">
    <property type="entry name" value="DNA polymerase, thumb domain"/>
    <property type="match status" value="1"/>
</dbReference>
<feature type="compositionally biased region" description="Basic and acidic residues" evidence="8">
    <location>
        <begin position="284"/>
        <end position="299"/>
    </location>
</feature>
<feature type="active site" description="Nucleophile; Schiff-base intermediate with DNA; for 5'-dRP lyase activity" evidence="7">
    <location>
        <position position="725"/>
    </location>
</feature>
<dbReference type="STRING" id="34475.A0A4Y9Z200"/>
<dbReference type="Pfam" id="PF10391">
    <property type="entry name" value="DNA_pol_lambd_f"/>
    <property type="match status" value="1"/>
</dbReference>
<dbReference type="FunFam" id="1.10.150.110:FF:000005">
    <property type="entry name" value="DNA polymerase POL4"/>
    <property type="match status" value="1"/>
</dbReference>
<dbReference type="InterPro" id="IPR002054">
    <property type="entry name" value="DNA-dir_DNA_pol_X"/>
</dbReference>
<feature type="compositionally biased region" description="Polar residues" evidence="8">
    <location>
        <begin position="489"/>
        <end position="499"/>
    </location>
</feature>
<feature type="region of interest" description="Disordered" evidence="8">
    <location>
        <begin position="427"/>
        <end position="460"/>
    </location>
</feature>
<feature type="compositionally biased region" description="Basic and acidic residues" evidence="8">
    <location>
        <begin position="429"/>
        <end position="450"/>
    </location>
</feature>
<dbReference type="InterPro" id="IPR022312">
    <property type="entry name" value="DNA_pol_X"/>
</dbReference>
<evidence type="ECO:0000256" key="4">
    <source>
        <dbReference type="ARBA" id="ARBA00022695"/>
    </source>
</evidence>
<dbReference type="InterPro" id="IPR018944">
    <property type="entry name" value="DNA_pol_lambd_fingers_domain"/>
</dbReference>
<name>A0A4Y9Z200_9APHY</name>
<reference evidence="10 11" key="1">
    <citation type="submission" date="2019-01" db="EMBL/GenBank/DDBJ databases">
        <title>Genome sequencing of the rare red list fungi Fomitopsis rosea.</title>
        <authorList>
            <person name="Buettner E."/>
            <person name="Kellner H."/>
        </authorList>
    </citation>
    <scope>NUCLEOTIDE SEQUENCE [LARGE SCALE GENOMIC DNA]</scope>
    <source>
        <strain evidence="10 11">DSM 105464</strain>
    </source>
</reference>
<dbReference type="Pfam" id="PF14716">
    <property type="entry name" value="HHH_8"/>
    <property type="match status" value="1"/>
</dbReference>
<dbReference type="PANTHER" id="PTHR11276">
    <property type="entry name" value="DNA POLYMERASE TYPE-X FAMILY MEMBER"/>
    <property type="match status" value="1"/>
</dbReference>
<sequence length="887" mass="97987">MSDLEWFFREEKRILDMPEEPDEDYLARVYGYRPSEDATVAHERGTSEAPIKDADRPRELNVDMSESLNEVQKVTVPPEDLHINQGMTTKRKSSTERTVDPSVRHSKKRRLSPEHKKGSASVTLAHATGSASDNPDSHELHQTSVGPPTDAAGPQSPVARPPIQQPVVKETTITSPAPDKGKAREHEANHVDPPLHPYSKSTGRIIATNNDKQPDVPSPQQASDDATRTTHARYSSHAKRTVKSKVIEVSTANPGPAAAPSSSSVTTPAAPGPSSSKVSGARAKKAEEPKPKTDALKKEKSGKKKRELITPREYAQRLQDNLSEVAATRKSRASPYLRGKRIYYHGGDMQYASEETRKRMDYIIRYGGTVVPTYDPEVITHIVTTEKPSAPAFLRATGLRSLRDIPNHIPTVTWSWVIRAPRRVIPETPVEKGGESTDVADNNKGDKTEQIEDSSSEPTADYHLIVHAAFKDRLDAGMPPPPSNKGRSKPQQSATSAASGPSRPTPQEPKSGRDGSDTSIISEFTVDRVESKQSAILDFDDSSFLGKLAAGPNGAGVPGRATVTDNPKSSLNNKSDSTPEVDSLAPFYNQARAEREAEDLRSGLSSEEESAKEIGNGGKRAATHAVSKKRVRRFVHVFCRAILTLIQGFLCDSKAEEHTACANQDVVNKLQELRELHKAKLSKEDTWKVYTYDKAIRALRSYPTRIRCYEEALAIPGIGDKTAQKITEILQTGDLRRIGYEKTEDIEAINMFQGIYGVGRQTAYKWYANGCRTLDDVRARKGGIKLSTCQEIGLEYYADFLTVPYESRGAALLYYTGDDIFNRSLRLKANKMGYSLNQRGLYQGIVRNPSNKLEKLNEGTIIASETEEEILRILGVPWQEPHERIRG</sequence>
<evidence type="ECO:0000256" key="8">
    <source>
        <dbReference type="SAM" id="MobiDB-lite"/>
    </source>
</evidence>
<dbReference type="SUPFAM" id="SSF47802">
    <property type="entry name" value="DNA polymerase beta, N-terminal domain-like"/>
    <property type="match status" value="1"/>
</dbReference>
<evidence type="ECO:0000313" key="11">
    <source>
        <dbReference type="Proteomes" id="UP000298390"/>
    </source>
</evidence>
<dbReference type="InterPro" id="IPR001357">
    <property type="entry name" value="BRCT_dom"/>
</dbReference>
<keyword evidence="6" id="KW-0539">Nucleus</keyword>
<dbReference type="CDD" id="cd00141">
    <property type="entry name" value="NT_POLXc"/>
    <property type="match status" value="1"/>
</dbReference>
<dbReference type="SMART" id="SM00483">
    <property type="entry name" value="POLXc"/>
    <property type="match status" value="1"/>
</dbReference>
<feature type="region of interest" description="Disordered" evidence="8">
    <location>
        <begin position="550"/>
        <end position="582"/>
    </location>
</feature>
<dbReference type="InterPro" id="IPR043519">
    <property type="entry name" value="NT_sf"/>
</dbReference>
<organism evidence="10 11">
    <name type="scientific">Rhodofomes roseus</name>
    <dbReference type="NCBI Taxonomy" id="34475"/>
    <lineage>
        <taxon>Eukaryota</taxon>
        <taxon>Fungi</taxon>
        <taxon>Dikarya</taxon>
        <taxon>Basidiomycota</taxon>
        <taxon>Agaricomycotina</taxon>
        <taxon>Agaricomycetes</taxon>
        <taxon>Polyporales</taxon>
        <taxon>Rhodofomes</taxon>
    </lineage>
</organism>
<comment type="caution">
    <text evidence="10">The sequence shown here is derived from an EMBL/GenBank/DDBJ whole genome shotgun (WGS) entry which is preliminary data.</text>
</comment>
<dbReference type="PANTHER" id="PTHR11276:SF28">
    <property type="entry name" value="DNA POLYMERASE LAMBDA"/>
    <property type="match status" value="1"/>
</dbReference>
<dbReference type="InterPro" id="IPR029398">
    <property type="entry name" value="PolB_thumb"/>
</dbReference>
<dbReference type="GO" id="GO:0046872">
    <property type="term" value="F:metal ion binding"/>
    <property type="evidence" value="ECO:0007669"/>
    <property type="project" value="UniProtKB-KW"/>
</dbReference>
<dbReference type="GO" id="GO:0005634">
    <property type="term" value="C:nucleus"/>
    <property type="evidence" value="ECO:0007669"/>
    <property type="project" value="UniProtKB-SubCell"/>
</dbReference>
<protein>
    <recommendedName>
        <fullName evidence="9">BRCT domain-containing protein</fullName>
    </recommendedName>
</protein>
<dbReference type="GO" id="GO:0003887">
    <property type="term" value="F:DNA-directed DNA polymerase activity"/>
    <property type="evidence" value="ECO:0007669"/>
    <property type="project" value="InterPro"/>
</dbReference>
<evidence type="ECO:0000256" key="1">
    <source>
        <dbReference type="ARBA" id="ARBA00004123"/>
    </source>
</evidence>
<evidence type="ECO:0000256" key="2">
    <source>
        <dbReference type="ARBA" id="ARBA00008323"/>
    </source>
</evidence>
<dbReference type="InterPro" id="IPR010996">
    <property type="entry name" value="HHH_MUS81"/>
</dbReference>
<feature type="region of interest" description="Disordered" evidence="8">
    <location>
        <begin position="36"/>
        <end position="314"/>
    </location>
</feature>
<dbReference type="GO" id="GO:0003677">
    <property type="term" value="F:DNA binding"/>
    <property type="evidence" value="ECO:0007669"/>
    <property type="project" value="InterPro"/>
</dbReference>
<feature type="compositionally biased region" description="Basic and acidic residues" evidence="8">
    <location>
        <begin position="93"/>
        <end position="103"/>
    </location>
</feature>
<keyword evidence="5" id="KW-0479">Metal-binding</keyword>
<evidence type="ECO:0000256" key="7">
    <source>
        <dbReference type="PIRSR" id="PIRSR622312-50"/>
    </source>
</evidence>
<evidence type="ECO:0000259" key="9">
    <source>
        <dbReference type="PROSITE" id="PS50172"/>
    </source>
</evidence>
<feature type="region of interest" description="Disordered" evidence="8">
    <location>
        <begin position="595"/>
        <end position="617"/>
    </location>
</feature>
<feature type="compositionally biased region" description="Basic residues" evidence="8">
    <location>
        <begin position="230"/>
        <end position="243"/>
    </location>
</feature>
<dbReference type="SUPFAM" id="SSF52113">
    <property type="entry name" value="BRCT domain"/>
    <property type="match status" value="1"/>
</dbReference>
<feature type="domain" description="BRCT" evidence="9">
    <location>
        <begin position="332"/>
        <end position="419"/>
    </location>
</feature>
<gene>
    <name evidence="10" type="ORF">EVJ58_g880</name>
</gene>
<dbReference type="Gene3D" id="1.10.150.20">
    <property type="entry name" value="5' to 3' exonuclease, C-terminal subdomain"/>
    <property type="match status" value="1"/>
</dbReference>
<dbReference type="PROSITE" id="PS50172">
    <property type="entry name" value="BRCT"/>
    <property type="match status" value="1"/>
</dbReference>
<dbReference type="SUPFAM" id="SSF81301">
    <property type="entry name" value="Nucleotidyltransferase"/>
    <property type="match status" value="1"/>
</dbReference>
<accession>A0A4Y9Z200</accession>
<dbReference type="FunFam" id="1.10.150.20:FF:000010">
    <property type="entry name" value="DNA polymerase lambda"/>
    <property type="match status" value="1"/>
</dbReference>
<comment type="similarity">
    <text evidence="2">Belongs to the DNA polymerase type-X family.</text>
</comment>
<evidence type="ECO:0000256" key="3">
    <source>
        <dbReference type="ARBA" id="ARBA00022679"/>
    </source>
</evidence>
<dbReference type="Gene3D" id="3.40.50.10190">
    <property type="entry name" value="BRCT domain"/>
    <property type="match status" value="1"/>
</dbReference>
<feature type="compositionally biased region" description="Low complexity" evidence="8">
    <location>
        <begin position="250"/>
        <end position="276"/>
    </location>
</feature>
<dbReference type="EMBL" id="SEKV01000026">
    <property type="protein sequence ID" value="TFY68645.1"/>
    <property type="molecule type" value="Genomic_DNA"/>
</dbReference>
<dbReference type="Pfam" id="PF14791">
    <property type="entry name" value="DNA_pol_B_thumb"/>
    <property type="match status" value="1"/>
</dbReference>
<feature type="region of interest" description="Disordered" evidence="8">
    <location>
        <begin position="473"/>
        <end position="518"/>
    </location>
</feature>
<comment type="subcellular location">
    <subcellularLocation>
        <location evidence="1">Nucleus</location>
    </subcellularLocation>
</comment>
<feature type="compositionally biased region" description="Basic and acidic residues" evidence="8">
    <location>
        <begin position="179"/>
        <end position="190"/>
    </location>
</feature>
<evidence type="ECO:0000256" key="5">
    <source>
        <dbReference type="ARBA" id="ARBA00022723"/>
    </source>
</evidence>
<feature type="compositionally biased region" description="Polar residues" evidence="8">
    <location>
        <begin position="199"/>
        <end position="211"/>
    </location>
</feature>
<dbReference type="InterPro" id="IPR037160">
    <property type="entry name" value="DNA_Pol_thumb_sf"/>
</dbReference>
<feature type="compositionally biased region" description="Basic and acidic residues" evidence="8">
    <location>
        <begin position="36"/>
        <end position="61"/>
    </location>
</feature>
<dbReference type="InterPro" id="IPR027421">
    <property type="entry name" value="DNA_pol_lamdba_lyase_dom_sf"/>
</dbReference>
<evidence type="ECO:0000256" key="6">
    <source>
        <dbReference type="ARBA" id="ARBA00023242"/>
    </source>
</evidence>
<dbReference type="GO" id="GO:0006303">
    <property type="term" value="P:double-strand break repair via nonhomologous end joining"/>
    <property type="evidence" value="ECO:0007669"/>
    <property type="project" value="TreeGrafter"/>
</dbReference>
<keyword evidence="3" id="KW-0808">Transferase</keyword>
<evidence type="ECO:0000313" key="10">
    <source>
        <dbReference type="EMBL" id="TFY68645.1"/>
    </source>
</evidence>
<dbReference type="Proteomes" id="UP000298390">
    <property type="component" value="Unassembled WGS sequence"/>
</dbReference>
<dbReference type="AlphaFoldDB" id="A0A4Y9Z200"/>
<dbReference type="InterPro" id="IPR036420">
    <property type="entry name" value="BRCT_dom_sf"/>
</dbReference>
<dbReference type="Gene3D" id="1.10.150.110">
    <property type="entry name" value="DNA polymerase beta, N-terminal domain-like"/>
    <property type="match status" value="1"/>
</dbReference>